<dbReference type="STRING" id="161355.PS9374_01438"/>
<dbReference type="Proteomes" id="UP000077701">
    <property type="component" value="Unassembled WGS sequence"/>
</dbReference>
<feature type="transmembrane region" description="Helical" evidence="1">
    <location>
        <begin position="85"/>
        <end position="104"/>
    </location>
</feature>
<dbReference type="EMBL" id="BDCX01000003">
    <property type="protein sequence ID" value="GAT65794.1"/>
    <property type="molecule type" value="Genomic_DNA"/>
</dbReference>
<evidence type="ECO:0000313" key="2">
    <source>
        <dbReference type="EMBL" id="GAT65794.1"/>
    </source>
</evidence>
<feature type="transmembrane region" description="Helical" evidence="1">
    <location>
        <begin position="166"/>
        <end position="185"/>
    </location>
</feature>
<dbReference type="AlphaFoldDB" id="A0A171BYL4"/>
<evidence type="ECO:0008006" key="4">
    <source>
        <dbReference type="Google" id="ProtNLM"/>
    </source>
</evidence>
<feature type="transmembrane region" description="Helical" evidence="1">
    <location>
        <begin position="56"/>
        <end position="78"/>
    </location>
</feature>
<dbReference type="RefSeq" id="WP_197286948.1">
    <property type="nucleotide sequence ID" value="NZ_BDCX01000003.1"/>
</dbReference>
<protein>
    <recommendedName>
        <fullName evidence="4">Integral membrane protein</fullName>
    </recommendedName>
</protein>
<accession>A0A171BYL4</accession>
<comment type="caution">
    <text evidence="2">The sequence shown here is derived from an EMBL/GenBank/DDBJ whole genome shotgun (WGS) entry which is preliminary data.</text>
</comment>
<sequence>MSAPDHSAVPPARPVGRPAGRFGRWAPVLAVTVPALALAAVGVTHPHHLTVASAPWWTTMHILLLAVFPLLGVAHWILLRGRTGVLAWTGRIAAFGYIVFYGALDAIAGVGNGVLVQRSGRPPAELPEVGWLFGAGNQLGTIGSWCFLVASAATAAVLVRAYGGRALAGGAILLAACVPFLGSHIYWPAGVLTMCGLALGLGLLAAFVPAPSHPVETRA</sequence>
<feature type="transmembrane region" description="Helical" evidence="1">
    <location>
        <begin position="25"/>
        <end position="44"/>
    </location>
</feature>
<keyword evidence="1" id="KW-1133">Transmembrane helix</keyword>
<keyword evidence="3" id="KW-1185">Reference proteome</keyword>
<keyword evidence="1" id="KW-0472">Membrane</keyword>
<name>A0A171BYL4_9ACTN</name>
<reference evidence="3" key="2">
    <citation type="submission" date="2016-04" db="EMBL/GenBank/DDBJ databases">
        <title>Planomonospora sphaerica JCM9374 whole genome shotgun sequence.</title>
        <authorList>
            <person name="Suzuki T."/>
            <person name="Dohra H."/>
            <person name="Kodani S."/>
        </authorList>
    </citation>
    <scope>NUCLEOTIDE SEQUENCE [LARGE SCALE GENOMIC DNA]</scope>
    <source>
        <strain evidence="3">JCM 9374</strain>
    </source>
</reference>
<gene>
    <name evidence="2" type="ORF">PS9374_01438</name>
</gene>
<evidence type="ECO:0000313" key="3">
    <source>
        <dbReference type="Proteomes" id="UP000077701"/>
    </source>
</evidence>
<evidence type="ECO:0000256" key="1">
    <source>
        <dbReference type="SAM" id="Phobius"/>
    </source>
</evidence>
<feature type="transmembrane region" description="Helical" evidence="1">
    <location>
        <begin position="191"/>
        <end position="210"/>
    </location>
</feature>
<keyword evidence="1" id="KW-0812">Transmembrane</keyword>
<organism evidence="2 3">
    <name type="scientific">Planomonospora sphaerica</name>
    <dbReference type="NCBI Taxonomy" id="161355"/>
    <lineage>
        <taxon>Bacteria</taxon>
        <taxon>Bacillati</taxon>
        <taxon>Actinomycetota</taxon>
        <taxon>Actinomycetes</taxon>
        <taxon>Streptosporangiales</taxon>
        <taxon>Streptosporangiaceae</taxon>
        <taxon>Planomonospora</taxon>
    </lineage>
</organism>
<reference evidence="2 3" key="1">
    <citation type="journal article" date="2016" name="Genome Announc.">
        <title>Draft Genome Sequence of Planomonospora sphaerica JCM9374, a Rare Actinomycete.</title>
        <authorList>
            <person name="Dohra H."/>
            <person name="Suzuki T."/>
            <person name="Inoue Y."/>
            <person name="Kodani S."/>
        </authorList>
    </citation>
    <scope>NUCLEOTIDE SEQUENCE [LARGE SCALE GENOMIC DNA]</scope>
    <source>
        <strain evidence="2 3">JCM 9374</strain>
    </source>
</reference>
<proteinExistence type="predicted"/>